<keyword evidence="9 12" id="KW-0067">ATP-binding</keyword>
<feature type="domain" description="HD" evidence="13">
    <location>
        <begin position="236"/>
        <end position="343"/>
    </location>
</feature>
<evidence type="ECO:0000256" key="2">
    <source>
        <dbReference type="ARBA" id="ARBA00022679"/>
    </source>
</evidence>
<feature type="binding site" evidence="12">
    <location>
        <position position="29"/>
    </location>
    <ligand>
        <name>Mg(2+)</name>
        <dbReference type="ChEBI" id="CHEBI:18420"/>
    </ligand>
</feature>
<dbReference type="CDD" id="cd05398">
    <property type="entry name" value="NT_ClassII-CCAase"/>
    <property type="match status" value="1"/>
</dbReference>
<evidence type="ECO:0000256" key="9">
    <source>
        <dbReference type="ARBA" id="ARBA00022840"/>
    </source>
</evidence>
<reference evidence="14 15" key="2">
    <citation type="submission" date="2020-11" db="EMBL/GenBank/DDBJ databases">
        <title>Sulfur oxidizing isolate from Hospital Hole Sinkhole.</title>
        <authorList>
            <person name="Scott K.M."/>
        </authorList>
    </citation>
    <scope>NUCLEOTIDE SEQUENCE [LARGE SCALE GENOMIC DNA]</scope>
    <source>
        <strain evidence="14 15">HH1</strain>
    </source>
</reference>
<keyword evidence="3 12" id="KW-0819">tRNA processing</keyword>
<feature type="binding site" evidence="12">
    <location>
        <position position="99"/>
    </location>
    <ligand>
        <name>CTP</name>
        <dbReference type="ChEBI" id="CHEBI:37563"/>
    </ligand>
</feature>
<proteinExistence type="inferred from homology"/>
<dbReference type="EMBL" id="JACBGI020000012">
    <property type="protein sequence ID" value="MBF6058180.1"/>
    <property type="molecule type" value="Genomic_DNA"/>
</dbReference>
<feature type="binding site" evidence="12">
    <location>
        <position position="16"/>
    </location>
    <ligand>
        <name>CTP</name>
        <dbReference type="ChEBI" id="CHEBI:37563"/>
    </ligand>
</feature>
<feature type="binding site" evidence="12">
    <location>
        <position position="31"/>
    </location>
    <ligand>
        <name>Mg(2+)</name>
        <dbReference type="ChEBI" id="CHEBI:18420"/>
    </ligand>
</feature>
<comment type="cofactor">
    <cofactor evidence="12">
        <name>Mg(2+)</name>
        <dbReference type="ChEBI" id="CHEBI:18420"/>
    </cofactor>
    <text evidence="12">Magnesium is required for nucleotidyltransferase activity.</text>
</comment>
<evidence type="ECO:0000256" key="11">
    <source>
        <dbReference type="ARBA" id="ARBA00022884"/>
    </source>
</evidence>
<evidence type="ECO:0000313" key="14">
    <source>
        <dbReference type="EMBL" id="MBF6058180.1"/>
    </source>
</evidence>
<feature type="binding site" evidence="12">
    <location>
        <position position="19"/>
    </location>
    <ligand>
        <name>ATP</name>
        <dbReference type="ChEBI" id="CHEBI:30616"/>
    </ligand>
</feature>
<dbReference type="PANTHER" id="PTHR47545:SF1">
    <property type="entry name" value="MULTIFUNCTIONAL CCA PROTEIN"/>
    <property type="match status" value="1"/>
</dbReference>
<dbReference type="HAMAP" id="MF_01262">
    <property type="entry name" value="CCA_bact_type2"/>
    <property type="match status" value="1"/>
</dbReference>
<dbReference type="PROSITE" id="PS51831">
    <property type="entry name" value="HD"/>
    <property type="match status" value="1"/>
</dbReference>
<dbReference type="InterPro" id="IPR006674">
    <property type="entry name" value="HD_domain"/>
</dbReference>
<dbReference type="PANTHER" id="PTHR47545">
    <property type="entry name" value="MULTIFUNCTIONAL CCA PROTEIN"/>
    <property type="match status" value="1"/>
</dbReference>
<comment type="similarity">
    <text evidence="12">Belongs to the tRNA nucleotidyltransferase/poly(A) polymerase family. Bacterial CCA-adding enzyme type 1 subfamily.</text>
</comment>
<dbReference type="InterPro" id="IPR032828">
    <property type="entry name" value="PolyA_RNA-bd"/>
</dbReference>
<dbReference type="InterPro" id="IPR012006">
    <property type="entry name" value="CCA_bact"/>
</dbReference>
<dbReference type="EC" id="3.1.4.-" evidence="12"/>
<keyword evidence="1 12" id="KW-0533">Nickel</keyword>
<dbReference type="Gene3D" id="1.10.3090.10">
    <property type="entry name" value="cca-adding enzyme, domain 2"/>
    <property type="match status" value="1"/>
</dbReference>
<dbReference type="GO" id="GO:0016787">
    <property type="term" value="F:hydrolase activity"/>
    <property type="evidence" value="ECO:0007669"/>
    <property type="project" value="UniProtKB-KW"/>
</dbReference>
<feature type="binding site" evidence="12">
    <location>
        <position position="145"/>
    </location>
    <ligand>
        <name>ATP</name>
        <dbReference type="ChEBI" id="CHEBI:30616"/>
    </ligand>
</feature>
<organism evidence="14 15">
    <name type="scientific">Thiomicrorhabdus heinhorstiae</name>
    <dbReference type="NCBI Taxonomy" id="2748010"/>
    <lineage>
        <taxon>Bacteria</taxon>
        <taxon>Pseudomonadati</taxon>
        <taxon>Pseudomonadota</taxon>
        <taxon>Gammaproteobacteria</taxon>
        <taxon>Thiotrichales</taxon>
        <taxon>Piscirickettsiaceae</taxon>
        <taxon>Thiomicrorhabdus</taxon>
    </lineage>
</organism>
<dbReference type="InterPro" id="IPR050124">
    <property type="entry name" value="tRNA_CCA-adding_enzyme"/>
</dbReference>
<evidence type="ECO:0000259" key="13">
    <source>
        <dbReference type="PROSITE" id="PS51831"/>
    </source>
</evidence>
<evidence type="ECO:0000256" key="7">
    <source>
        <dbReference type="ARBA" id="ARBA00022800"/>
    </source>
</evidence>
<dbReference type="CDD" id="cd00077">
    <property type="entry name" value="HDc"/>
    <property type="match status" value="1"/>
</dbReference>
<dbReference type="EC" id="3.1.3.-" evidence="12"/>
<evidence type="ECO:0000256" key="4">
    <source>
        <dbReference type="ARBA" id="ARBA00022695"/>
    </source>
</evidence>
<evidence type="ECO:0000256" key="8">
    <source>
        <dbReference type="ARBA" id="ARBA00022801"/>
    </source>
</evidence>
<comment type="function">
    <text evidence="12">Catalyzes the addition and repair of the essential 3'-terminal CCA sequence in tRNAs without using a nucleic acid template. Adds these three nucleotides in the order of C, C, and A to the tRNA nucleotide-73, using CTP and ATP as substrates and producing inorganic pyrophosphate. tRNA 3'-terminal CCA addition is required both for tRNA processing and repair. Also involved in tRNA surveillance by mediating tandem CCA addition to generate a CCACCA at the 3' terminus of unstable tRNAs. While stable tRNAs receive only 3'-terminal CCA, unstable tRNAs are marked with CCACCA and rapidly degraded.</text>
</comment>
<dbReference type="Proteomes" id="UP001193680">
    <property type="component" value="Unassembled WGS sequence"/>
</dbReference>
<feature type="binding site" evidence="12">
    <location>
        <position position="148"/>
    </location>
    <ligand>
        <name>CTP</name>
        <dbReference type="ChEBI" id="CHEBI:37563"/>
    </ligand>
</feature>
<dbReference type="RefSeq" id="WP_185978323.1">
    <property type="nucleotide sequence ID" value="NZ_JACBGI020000012.1"/>
</dbReference>
<dbReference type="Pfam" id="PF01743">
    <property type="entry name" value="PolyA_pol"/>
    <property type="match status" value="1"/>
</dbReference>
<comment type="catalytic activity">
    <reaction evidence="12">
        <text>a tRNA with a 3' CCA end + 2 CTP + ATP = a tRNA with a 3' CCACCA end + 3 diphosphate</text>
        <dbReference type="Rhea" id="RHEA:76235"/>
        <dbReference type="Rhea" id="RHEA-COMP:10468"/>
        <dbReference type="Rhea" id="RHEA-COMP:18655"/>
        <dbReference type="ChEBI" id="CHEBI:30616"/>
        <dbReference type="ChEBI" id="CHEBI:33019"/>
        <dbReference type="ChEBI" id="CHEBI:37563"/>
        <dbReference type="ChEBI" id="CHEBI:83071"/>
        <dbReference type="ChEBI" id="CHEBI:195187"/>
    </reaction>
</comment>
<feature type="binding site" evidence="12">
    <location>
        <position position="145"/>
    </location>
    <ligand>
        <name>CTP</name>
        <dbReference type="ChEBI" id="CHEBI:37563"/>
    </ligand>
</feature>
<keyword evidence="15" id="KW-1185">Reference proteome</keyword>
<keyword evidence="10 12" id="KW-0460">Magnesium</keyword>
<dbReference type="EC" id="2.7.7.72" evidence="12"/>
<dbReference type="InterPro" id="IPR003607">
    <property type="entry name" value="HD/PDEase_dom"/>
</dbReference>
<keyword evidence="6 12" id="KW-0547">Nucleotide-binding</keyword>
<keyword evidence="12" id="KW-0511">Multifunctional enzyme</keyword>
<comment type="miscellaneous">
    <text evidence="12">A single active site specifically recognizes both ATP and CTP and is responsible for their addition.</text>
</comment>
<comment type="domain">
    <text evidence="12">Comprises two domains: an N-terminal domain containing the nucleotidyltransferase activity and a C-terminal HD domain associated with both phosphodiesterase and phosphatase activities.</text>
</comment>
<sequence length="425" mass="47062">MAFLGKDSANVYLVGGVVRDRLLGIEVYDRDWVVVGATPQMMLDAGFEQVGKDFPVFLHPQTKEEYALARTERKAGKGYHGFTVFAEPSVTLQEDLIRRDLTINAMAQDEDGQIIDPYNGQADLEKRLLRHVSAAFSEDPLRVLRVARFAAKLSPFGFQLADETRQLMSEMTSAGELEALTPERVWQEVVKVLNSAEPSLFFKVLDEVGALQVLFPELDALHGVTQPEKHHPEGDVWIHTMMVLDAACKLTSDVSVRFAALVHDLGKGITPQELWPKHHGHEAAGVPLVKVLCKRYKIPKKVEQFALKVTEYHGVIHKGVDSQGLPYLKPKTYLKVLKACSALKDPQGFDKILLACEADAKGRLGFEETPYLPALLWRAVLHAANQVDNREILSRGLQGAAVGAAIEAAQKEKIAECLANFKVIA</sequence>
<dbReference type="NCBIfam" id="NF008137">
    <property type="entry name" value="PRK10885.1"/>
    <property type="match status" value="1"/>
</dbReference>
<dbReference type="InterPro" id="IPR002646">
    <property type="entry name" value="PolA_pol_head_dom"/>
</dbReference>
<keyword evidence="7 12" id="KW-0692">RNA repair</keyword>
<comment type="caution">
    <text evidence="14">The sequence shown here is derived from an EMBL/GenBank/DDBJ whole genome shotgun (WGS) entry which is preliminary data.</text>
</comment>
<keyword evidence="11 12" id="KW-0694">RNA-binding</keyword>
<keyword evidence="5 12" id="KW-0479">Metal-binding</keyword>
<evidence type="ECO:0000256" key="3">
    <source>
        <dbReference type="ARBA" id="ARBA00022694"/>
    </source>
</evidence>
<gene>
    <name evidence="12" type="primary">cca</name>
    <name evidence="14" type="ORF">H8792_007485</name>
</gene>
<evidence type="ECO:0000313" key="15">
    <source>
        <dbReference type="Proteomes" id="UP001193680"/>
    </source>
</evidence>
<accession>A0ABS0BWN3</accession>
<evidence type="ECO:0000256" key="1">
    <source>
        <dbReference type="ARBA" id="ARBA00022596"/>
    </source>
</evidence>
<dbReference type="InterPro" id="IPR043519">
    <property type="entry name" value="NT_sf"/>
</dbReference>
<evidence type="ECO:0000256" key="10">
    <source>
        <dbReference type="ARBA" id="ARBA00022842"/>
    </source>
</evidence>
<keyword evidence="4 12" id="KW-0548">Nucleotidyltransferase</keyword>
<evidence type="ECO:0000256" key="12">
    <source>
        <dbReference type="HAMAP-Rule" id="MF_01261"/>
    </source>
</evidence>
<protein>
    <recommendedName>
        <fullName evidence="12">Multifunctional CCA protein</fullName>
    </recommendedName>
    <domain>
        <recommendedName>
            <fullName evidence="12">CCA-adding enzyme</fullName>
            <ecNumber evidence="12">2.7.7.72</ecNumber>
        </recommendedName>
        <alternativeName>
            <fullName evidence="12">CCA tRNA nucleotidyltransferase</fullName>
        </alternativeName>
        <alternativeName>
            <fullName evidence="12">tRNA CCA-pyrophosphorylase</fullName>
        </alternativeName>
        <alternativeName>
            <fullName evidence="12">tRNA adenylyl-/cytidylyl-transferase</fullName>
        </alternativeName>
        <alternativeName>
            <fullName evidence="12">tRNA nucleotidyltransferase</fullName>
        </alternativeName>
        <alternativeName>
            <fullName evidence="12">tRNA-NT</fullName>
        </alternativeName>
    </domain>
    <domain>
        <recommendedName>
            <fullName evidence="12">2'-nucleotidase</fullName>
            <ecNumber evidence="12">3.1.3.-</ecNumber>
        </recommendedName>
    </domain>
    <domain>
        <recommendedName>
            <fullName evidence="12">2',3'-cyclic phosphodiesterase</fullName>
            <ecNumber evidence="12">3.1.4.-</ecNumber>
        </recommendedName>
    </domain>
    <domain>
        <recommendedName>
            <fullName evidence="12">Phosphatase</fullName>
        </recommendedName>
    </domain>
</protein>
<dbReference type="SUPFAM" id="SSF81891">
    <property type="entry name" value="Poly A polymerase C-terminal region-like"/>
    <property type="match status" value="1"/>
</dbReference>
<feature type="binding site" evidence="12">
    <location>
        <position position="99"/>
    </location>
    <ligand>
        <name>ATP</name>
        <dbReference type="ChEBI" id="CHEBI:30616"/>
    </ligand>
</feature>
<evidence type="ECO:0000256" key="6">
    <source>
        <dbReference type="ARBA" id="ARBA00022741"/>
    </source>
</evidence>
<dbReference type="HAMAP" id="MF_01261">
    <property type="entry name" value="CCA_bact_type1"/>
    <property type="match status" value="1"/>
</dbReference>
<dbReference type="SUPFAM" id="SSF81301">
    <property type="entry name" value="Nucleotidyltransferase"/>
    <property type="match status" value="1"/>
</dbReference>
<comment type="subunit">
    <text evidence="12">Monomer. Can also form homodimers and oligomers.</text>
</comment>
<reference evidence="14 15" key="1">
    <citation type="submission" date="2020-06" db="EMBL/GenBank/DDBJ databases">
        <authorList>
            <person name="Scott K."/>
        </authorList>
    </citation>
    <scope>NUCLEOTIDE SEQUENCE [LARGE SCALE GENOMIC DNA]</scope>
    <source>
        <strain evidence="14 15">HH1</strain>
    </source>
</reference>
<dbReference type="Gene3D" id="3.30.460.10">
    <property type="entry name" value="Beta Polymerase, domain 2"/>
    <property type="match status" value="1"/>
</dbReference>
<dbReference type="PIRSF" id="PIRSF000813">
    <property type="entry name" value="CCA_bact"/>
    <property type="match status" value="1"/>
</dbReference>
<comment type="cofactor">
    <cofactor evidence="12">
        <name>Ni(2+)</name>
        <dbReference type="ChEBI" id="CHEBI:49786"/>
    </cofactor>
    <text evidence="12">Nickel for phosphatase activity.</text>
</comment>
<feature type="binding site" evidence="12">
    <location>
        <position position="148"/>
    </location>
    <ligand>
        <name>ATP</name>
        <dbReference type="ChEBI" id="CHEBI:30616"/>
    </ligand>
</feature>
<dbReference type="Pfam" id="PF12627">
    <property type="entry name" value="PolyA_pol_RNAbd"/>
    <property type="match status" value="1"/>
</dbReference>
<feature type="binding site" evidence="12">
    <location>
        <position position="16"/>
    </location>
    <ligand>
        <name>ATP</name>
        <dbReference type="ChEBI" id="CHEBI:30616"/>
    </ligand>
</feature>
<evidence type="ECO:0000256" key="5">
    <source>
        <dbReference type="ARBA" id="ARBA00022723"/>
    </source>
</evidence>
<name>A0ABS0BWN3_9GAMM</name>
<keyword evidence="2 12" id="KW-0808">Transferase</keyword>
<keyword evidence="8 12" id="KW-0378">Hydrolase</keyword>
<feature type="binding site" evidence="12">
    <location>
        <position position="19"/>
    </location>
    <ligand>
        <name>CTP</name>
        <dbReference type="ChEBI" id="CHEBI:37563"/>
    </ligand>
</feature>
<comment type="catalytic activity">
    <reaction evidence="12">
        <text>a tRNA precursor + 2 CTP + ATP = a tRNA with a 3' CCA end + 3 diphosphate</text>
        <dbReference type="Rhea" id="RHEA:14433"/>
        <dbReference type="Rhea" id="RHEA-COMP:10465"/>
        <dbReference type="Rhea" id="RHEA-COMP:10468"/>
        <dbReference type="ChEBI" id="CHEBI:30616"/>
        <dbReference type="ChEBI" id="CHEBI:33019"/>
        <dbReference type="ChEBI" id="CHEBI:37563"/>
        <dbReference type="ChEBI" id="CHEBI:74896"/>
        <dbReference type="ChEBI" id="CHEBI:83071"/>
        <dbReference type="EC" id="2.7.7.72"/>
    </reaction>
</comment>
<dbReference type="Pfam" id="PF01966">
    <property type="entry name" value="HD"/>
    <property type="match status" value="1"/>
</dbReference>
<dbReference type="GO" id="GO:0004810">
    <property type="term" value="F:CCA tRNA nucleotidyltransferase activity"/>
    <property type="evidence" value="ECO:0007669"/>
    <property type="project" value="UniProtKB-EC"/>
</dbReference>